<dbReference type="InterPro" id="IPR000551">
    <property type="entry name" value="MerR-type_HTH_dom"/>
</dbReference>
<dbReference type="PRINTS" id="PR00040">
    <property type="entry name" value="HTHMERR"/>
</dbReference>
<dbReference type="Proteomes" id="UP000661006">
    <property type="component" value="Unassembled WGS sequence"/>
</dbReference>
<dbReference type="InterPro" id="IPR047057">
    <property type="entry name" value="MerR_fam"/>
</dbReference>
<dbReference type="GO" id="GO:0003677">
    <property type="term" value="F:DNA binding"/>
    <property type="evidence" value="ECO:0007669"/>
    <property type="project" value="UniProtKB-KW"/>
</dbReference>
<accession>A0A9Q2FKI7</accession>
<evidence type="ECO:0000313" key="4">
    <source>
        <dbReference type="Proteomes" id="UP000661006"/>
    </source>
</evidence>
<protein>
    <submittedName>
        <fullName evidence="3">MerR family transcriptional regulator</fullName>
    </submittedName>
</protein>
<name>A0A9Q2FKI7_GLUJA</name>
<keyword evidence="1" id="KW-0238">DNA-binding</keyword>
<organism evidence="3 4">
    <name type="scientific">Gluconobacter japonicus</name>
    <dbReference type="NCBI Taxonomy" id="376620"/>
    <lineage>
        <taxon>Bacteria</taxon>
        <taxon>Pseudomonadati</taxon>
        <taxon>Pseudomonadota</taxon>
        <taxon>Alphaproteobacteria</taxon>
        <taxon>Acetobacterales</taxon>
        <taxon>Acetobacteraceae</taxon>
        <taxon>Gluconobacter</taxon>
    </lineage>
</organism>
<dbReference type="GeneID" id="81473711"/>
<dbReference type="GO" id="GO:0003700">
    <property type="term" value="F:DNA-binding transcription factor activity"/>
    <property type="evidence" value="ECO:0007669"/>
    <property type="project" value="InterPro"/>
</dbReference>
<feature type="domain" description="HTH merR-type" evidence="2">
    <location>
        <begin position="5"/>
        <end position="73"/>
    </location>
</feature>
<evidence type="ECO:0000256" key="1">
    <source>
        <dbReference type="ARBA" id="ARBA00023125"/>
    </source>
</evidence>
<comment type="caution">
    <text evidence="3">The sequence shown here is derived from an EMBL/GenBank/DDBJ whole genome shotgun (WGS) entry which is preliminary data.</text>
</comment>
<dbReference type="PROSITE" id="PS50937">
    <property type="entry name" value="HTH_MERR_2"/>
    <property type="match status" value="1"/>
</dbReference>
<gene>
    <name evidence="3" type="ORF">HKD32_03310</name>
</gene>
<dbReference type="RefSeq" id="WP_061931655.1">
    <property type="nucleotide sequence ID" value="NZ_JABCQN010000001.1"/>
</dbReference>
<evidence type="ECO:0000259" key="2">
    <source>
        <dbReference type="PROSITE" id="PS50937"/>
    </source>
</evidence>
<dbReference type="Gene3D" id="1.10.1660.10">
    <property type="match status" value="1"/>
</dbReference>
<dbReference type="SMART" id="SM00422">
    <property type="entry name" value="HTH_MERR"/>
    <property type="match status" value="1"/>
</dbReference>
<dbReference type="PANTHER" id="PTHR30204:SF97">
    <property type="entry name" value="MERR FAMILY REGULATORY PROTEIN"/>
    <property type="match status" value="1"/>
</dbReference>
<dbReference type="EMBL" id="JABCQN010000001">
    <property type="protein sequence ID" value="MBF0869891.1"/>
    <property type="molecule type" value="Genomic_DNA"/>
</dbReference>
<dbReference type="CDD" id="cd00592">
    <property type="entry name" value="HTH_MerR-like"/>
    <property type="match status" value="1"/>
</dbReference>
<reference evidence="3" key="2">
    <citation type="submission" date="2020-11" db="EMBL/GenBank/DDBJ databases">
        <title>Description of novel Gluconobacter species.</title>
        <authorList>
            <person name="Cleenwerck I."/>
            <person name="Cnockaert M."/>
            <person name="Borremans W."/>
            <person name="Wieme A.D."/>
            <person name="De Vuyst L."/>
            <person name="Vandamme P."/>
        </authorList>
    </citation>
    <scope>NUCLEOTIDE SEQUENCE</scope>
    <source>
        <strain evidence="3">R71697</strain>
    </source>
</reference>
<proteinExistence type="predicted"/>
<dbReference type="InterPro" id="IPR009061">
    <property type="entry name" value="DNA-bd_dom_put_sf"/>
</dbReference>
<dbReference type="AlphaFoldDB" id="A0A9Q2FKI7"/>
<evidence type="ECO:0000313" key="3">
    <source>
        <dbReference type="EMBL" id="MBF0869891.1"/>
    </source>
</evidence>
<sequence length="263" mass="30120">MTPQTLTIGELAKASATTPRTLRHFEAMGLIRPIRAENGRRVYDLSAVSTLAHVLLLKRMGFSLSEIKEMERRPTAPEAIIDAQLALLSVRKTALERTINQLHATRHLLKENDIGHGAVDLAAFCLLLREGEAALQWENTRPVFEQYFTPSEQREWQKQMDTHFGCEDERTFYQIRWVKLIAHCEDAIGRKVAPSSPEAQNLVKEWMELQQPLQDAVGPDLWRKAATMYEQMQDWQTPERQAPFSPEVYTFIREAAAQRVVAP</sequence>
<dbReference type="InterPro" id="IPR012925">
    <property type="entry name" value="TipAS_dom"/>
</dbReference>
<dbReference type="Pfam" id="PF13411">
    <property type="entry name" value="MerR_1"/>
    <property type="match status" value="1"/>
</dbReference>
<reference evidence="3" key="1">
    <citation type="submission" date="2020-04" db="EMBL/GenBank/DDBJ databases">
        <authorList>
            <person name="Sombolestani A."/>
        </authorList>
    </citation>
    <scope>NUCLEOTIDE SEQUENCE</scope>
    <source>
        <strain evidence="3">R71697</strain>
    </source>
</reference>
<dbReference type="Pfam" id="PF07739">
    <property type="entry name" value="TipAS"/>
    <property type="match status" value="1"/>
</dbReference>
<dbReference type="SUPFAM" id="SSF46955">
    <property type="entry name" value="Putative DNA-binding domain"/>
    <property type="match status" value="1"/>
</dbReference>
<dbReference type="PANTHER" id="PTHR30204">
    <property type="entry name" value="REDOX-CYCLING DRUG-SENSING TRANSCRIPTIONAL ACTIVATOR SOXR"/>
    <property type="match status" value="1"/>
</dbReference>